<accession>A0AAE0KBF7</accession>
<dbReference type="Proteomes" id="UP001287356">
    <property type="component" value="Unassembled WGS sequence"/>
</dbReference>
<proteinExistence type="predicted"/>
<evidence type="ECO:0000313" key="2">
    <source>
        <dbReference type="EMBL" id="KAK3373042.1"/>
    </source>
</evidence>
<reference evidence="2" key="1">
    <citation type="journal article" date="2023" name="Mol. Phylogenet. Evol.">
        <title>Genome-scale phylogeny and comparative genomics of the fungal order Sordariales.</title>
        <authorList>
            <person name="Hensen N."/>
            <person name="Bonometti L."/>
            <person name="Westerberg I."/>
            <person name="Brannstrom I.O."/>
            <person name="Guillou S."/>
            <person name="Cros-Aarteil S."/>
            <person name="Calhoun S."/>
            <person name="Haridas S."/>
            <person name="Kuo A."/>
            <person name="Mondo S."/>
            <person name="Pangilinan J."/>
            <person name="Riley R."/>
            <person name="LaButti K."/>
            <person name="Andreopoulos B."/>
            <person name="Lipzen A."/>
            <person name="Chen C."/>
            <person name="Yan M."/>
            <person name="Daum C."/>
            <person name="Ng V."/>
            <person name="Clum A."/>
            <person name="Steindorff A."/>
            <person name="Ohm R.A."/>
            <person name="Martin F."/>
            <person name="Silar P."/>
            <person name="Natvig D.O."/>
            <person name="Lalanne C."/>
            <person name="Gautier V."/>
            <person name="Ament-Velasquez S.L."/>
            <person name="Kruys A."/>
            <person name="Hutchinson M.I."/>
            <person name="Powell A.J."/>
            <person name="Barry K."/>
            <person name="Miller A.N."/>
            <person name="Grigoriev I.V."/>
            <person name="Debuchy R."/>
            <person name="Gladieux P."/>
            <person name="Hiltunen Thoren M."/>
            <person name="Johannesson H."/>
        </authorList>
    </citation>
    <scope>NUCLEOTIDE SEQUENCE</scope>
    <source>
        <strain evidence="2">CBS 958.72</strain>
    </source>
</reference>
<evidence type="ECO:0000313" key="3">
    <source>
        <dbReference type="Proteomes" id="UP001287356"/>
    </source>
</evidence>
<dbReference type="InterPro" id="IPR002575">
    <property type="entry name" value="Aminoglycoside_PTrfase"/>
</dbReference>
<name>A0AAE0KBF7_9PEZI</name>
<sequence length="335" mass="36704">MEKSLAALAAYQISNFFQANGPTTQAECDDRAQSITGQPATPTRLQGGSSYTVLAGNQVVQFRTPSASLDLEFLGHVHTAYAGVMPLPSDEGRLGELCVYSMPDVGGVSMYLARDSLYADGCSLLRRTLADFARFFASAWHKTPATLPQPDRAALQSKYLTQLQQLKAGFPPRFGSVLQQLIPRIKDITANNWRLVPNHGDLLENNIHVDALTGALTGVCDWADTQTSPFGMSVGEIENLLGIPKAANKQTGRNEHTYHANHGELRALFYDELYRAIGGASPYDRERIEDARLLGLFFMYGWRFDGDGNQLPAGEDDASLHHLDAVLRATCDGFH</sequence>
<evidence type="ECO:0000259" key="1">
    <source>
        <dbReference type="Pfam" id="PF01636"/>
    </source>
</evidence>
<dbReference type="SUPFAM" id="SSF56112">
    <property type="entry name" value="Protein kinase-like (PK-like)"/>
    <property type="match status" value="1"/>
</dbReference>
<comment type="caution">
    <text evidence="2">The sequence shown here is derived from an EMBL/GenBank/DDBJ whole genome shotgun (WGS) entry which is preliminary data.</text>
</comment>
<gene>
    <name evidence="2" type="ORF">B0T24DRAFT_575226</name>
</gene>
<reference evidence="2" key="2">
    <citation type="submission" date="2023-06" db="EMBL/GenBank/DDBJ databases">
        <authorList>
            <consortium name="Lawrence Berkeley National Laboratory"/>
            <person name="Haridas S."/>
            <person name="Hensen N."/>
            <person name="Bonometti L."/>
            <person name="Westerberg I."/>
            <person name="Brannstrom I.O."/>
            <person name="Guillou S."/>
            <person name="Cros-Aarteil S."/>
            <person name="Calhoun S."/>
            <person name="Kuo A."/>
            <person name="Mondo S."/>
            <person name="Pangilinan J."/>
            <person name="Riley R."/>
            <person name="Labutti K."/>
            <person name="Andreopoulos B."/>
            <person name="Lipzen A."/>
            <person name="Chen C."/>
            <person name="Yanf M."/>
            <person name="Daum C."/>
            <person name="Ng V."/>
            <person name="Clum A."/>
            <person name="Steindorff A."/>
            <person name="Ohm R."/>
            <person name="Martin F."/>
            <person name="Silar P."/>
            <person name="Natvig D."/>
            <person name="Lalanne C."/>
            <person name="Gautier V."/>
            <person name="Ament-Velasquez S.L."/>
            <person name="Kruys A."/>
            <person name="Hutchinson M.I."/>
            <person name="Powell A.J."/>
            <person name="Barry K."/>
            <person name="Miller A.N."/>
            <person name="Grigoriev I.V."/>
            <person name="Debuchy R."/>
            <person name="Gladieux P."/>
            <person name="Thoren M.H."/>
            <person name="Johannesson H."/>
        </authorList>
    </citation>
    <scope>NUCLEOTIDE SEQUENCE</scope>
    <source>
        <strain evidence="2">CBS 958.72</strain>
    </source>
</reference>
<keyword evidence="3" id="KW-1185">Reference proteome</keyword>
<dbReference type="Pfam" id="PF01636">
    <property type="entry name" value="APH"/>
    <property type="match status" value="1"/>
</dbReference>
<organism evidence="2 3">
    <name type="scientific">Lasiosphaeria ovina</name>
    <dbReference type="NCBI Taxonomy" id="92902"/>
    <lineage>
        <taxon>Eukaryota</taxon>
        <taxon>Fungi</taxon>
        <taxon>Dikarya</taxon>
        <taxon>Ascomycota</taxon>
        <taxon>Pezizomycotina</taxon>
        <taxon>Sordariomycetes</taxon>
        <taxon>Sordariomycetidae</taxon>
        <taxon>Sordariales</taxon>
        <taxon>Lasiosphaeriaceae</taxon>
        <taxon>Lasiosphaeria</taxon>
    </lineage>
</organism>
<feature type="domain" description="Aminoglycoside phosphotransferase" evidence="1">
    <location>
        <begin position="88"/>
        <end position="230"/>
    </location>
</feature>
<dbReference type="AlphaFoldDB" id="A0AAE0KBF7"/>
<protein>
    <recommendedName>
        <fullName evidence="1">Aminoglycoside phosphotransferase domain-containing protein</fullName>
    </recommendedName>
</protein>
<dbReference type="EMBL" id="JAULSN010000004">
    <property type="protein sequence ID" value="KAK3373042.1"/>
    <property type="molecule type" value="Genomic_DNA"/>
</dbReference>
<dbReference type="InterPro" id="IPR011009">
    <property type="entry name" value="Kinase-like_dom_sf"/>
</dbReference>